<feature type="compositionally biased region" description="Basic and acidic residues" evidence="2">
    <location>
        <begin position="142"/>
        <end position="152"/>
    </location>
</feature>
<evidence type="ECO:0000313" key="4">
    <source>
        <dbReference type="Proteomes" id="UP000046395"/>
    </source>
</evidence>
<keyword evidence="1" id="KW-0963">Cytoplasm</keyword>
<dbReference type="AlphaFoldDB" id="A0A5S6QGG7"/>
<proteinExistence type="predicted"/>
<keyword evidence="1" id="KW-0206">Cytoskeleton</keyword>
<dbReference type="InterPro" id="IPR013783">
    <property type="entry name" value="Ig-like_fold"/>
</dbReference>
<evidence type="ECO:0000256" key="2">
    <source>
        <dbReference type="SAM" id="MobiDB-lite"/>
    </source>
</evidence>
<dbReference type="STRING" id="70415.A0A5S6QGG7"/>
<reference evidence="5" key="1">
    <citation type="submission" date="2019-12" db="UniProtKB">
        <authorList>
            <consortium name="WormBaseParasite"/>
        </authorList>
    </citation>
    <scope>IDENTIFICATION</scope>
</reference>
<dbReference type="WBParaSite" id="TMUE_2000006496.1">
    <property type="protein sequence ID" value="TMUE_2000006496.1"/>
    <property type="gene ID" value="WBGene00291903"/>
</dbReference>
<dbReference type="PROSITE" id="PS50202">
    <property type="entry name" value="MSP"/>
    <property type="match status" value="1"/>
</dbReference>
<organism evidence="4 5">
    <name type="scientific">Trichuris muris</name>
    <name type="common">Mouse whipworm</name>
    <dbReference type="NCBI Taxonomy" id="70415"/>
    <lineage>
        <taxon>Eukaryota</taxon>
        <taxon>Metazoa</taxon>
        <taxon>Ecdysozoa</taxon>
        <taxon>Nematoda</taxon>
        <taxon>Enoplea</taxon>
        <taxon>Dorylaimia</taxon>
        <taxon>Trichinellida</taxon>
        <taxon>Trichuridae</taxon>
        <taxon>Trichuris</taxon>
    </lineage>
</organism>
<keyword evidence="4" id="KW-1185">Reference proteome</keyword>
<feature type="compositionally biased region" description="Acidic residues" evidence="2">
    <location>
        <begin position="153"/>
        <end position="168"/>
    </location>
</feature>
<feature type="domain" description="MSP" evidence="3">
    <location>
        <begin position="16"/>
        <end position="133"/>
    </location>
</feature>
<sequence>MSGDGLEQALMTAAGQMKLTPKDQLVFTGPFDQMKVVDLSLLNESKFRIAYKFRCTRPEGLKFRPGYGLIRPGRERIVKVRCLPITGSPPPSDRCTLVVVAISDDQRPAKGTKFWKDPDNPPKEMARYTLEVKYEGAAAPPAKEESQAPKEEKEEEGGEGDEEGGEEE</sequence>
<dbReference type="Pfam" id="PF00635">
    <property type="entry name" value="Motile_Sperm"/>
    <property type="match status" value="1"/>
</dbReference>
<dbReference type="Proteomes" id="UP000046395">
    <property type="component" value="Unassembled WGS sequence"/>
</dbReference>
<protein>
    <recommendedName>
        <fullName evidence="1">Major sperm protein</fullName>
    </recommendedName>
</protein>
<evidence type="ECO:0000256" key="1">
    <source>
        <dbReference type="RuleBase" id="RU003425"/>
    </source>
</evidence>
<dbReference type="InterPro" id="IPR008962">
    <property type="entry name" value="PapD-like_sf"/>
</dbReference>
<evidence type="ECO:0000313" key="5">
    <source>
        <dbReference type="WBParaSite" id="TMUE_2000006496.1"/>
    </source>
</evidence>
<dbReference type="InterPro" id="IPR000535">
    <property type="entry name" value="MSP_dom"/>
</dbReference>
<dbReference type="SUPFAM" id="SSF49354">
    <property type="entry name" value="PapD-like"/>
    <property type="match status" value="1"/>
</dbReference>
<evidence type="ECO:0000259" key="3">
    <source>
        <dbReference type="PROSITE" id="PS50202"/>
    </source>
</evidence>
<feature type="region of interest" description="Disordered" evidence="2">
    <location>
        <begin position="132"/>
        <end position="168"/>
    </location>
</feature>
<name>A0A5S6QGG7_TRIMR</name>
<dbReference type="Gene3D" id="2.60.40.10">
    <property type="entry name" value="Immunoglobulins"/>
    <property type="match status" value="1"/>
</dbReference>
<comment type="function">
    <text evidence="1">Central component in molecular interactions underlying sperm crawling. Forms an extensive filament system that extends from sperm villipoda, along the leading edge of the pseudopod.</text>
</comment>
<accession>A0A5S6QGG7</accession>